<dbReference type="EnsemblBacteria" id="AAB85073">
    <property type="protein sequence ID" value="AAB85073"/>
    <property type="gene ID" value="MTH_567"/>
</dbReference>
<evidence type="ECO:0000256" key="1">
    <source>
        <dbReference type="ARBA" id="ARBA00022670"/>
    </source>
</evidence>
<dbReference type="STRING" id="187420.MTH_567"/>
<dbReference type="CDD" id="cd06462">
    <property type="entry name" value="Peptidase_S24_S26"/>
    <property type="match status" value="1"/>
</dbReference>
<evidence type="ECO:0000313" key="4">
    <source>
        <dbReference type="EMBL" id="AAB85073.1"/>
    </source>
</evidence>
<dbReference type="EMBL" id="AE000666">
    <property type="protein sequence ID" value="AAB85073.1"/>
    <property type="molecule type" value="Genomic_DNA"/>
</dbReference>
<evidence type="ECO:0000259" key="3">
    <source>
        <dbReference type="Pfam" id="PF00717"/>
    </source>
</evidence>
<dbReference type="PROSITE" id="PS00501">
    <property type="entry name" value="SPASE_I_1"/>
    <property type="match status" value="1"/>
</dbReference>
<evidence type="ECO:0000256" key="2">
    <source>
        <dbReference type="ARBA" id="ARBA00022801"/>
    </source>
</evidence>
<dbReference type="Pfam" id="PF00717">
    <property type="entry name" value="Peptidase_S24"/>
    <property type="match status" value="1"/>
</dbReference>
<feature type="domain" description="Peptidase S24/S26A/S26B/S26C" evidence="3">
    <location>
        <begin position="114"/>
        <end position="182"/>
    </location>
</feature>
<proteinExistence type="predicted"/>
<sequence>MTMKKVLIAIAVLAIIAVSGAFYYLDHVDSVDITIKTDGVNITVEADTIFFQKVPAGMEQEIGDYMADVINDPDSTVESIKKDVTDIAERYGYREVNVRIESQFGVDQLPMPAVVSGDSMYPTLKDGQDLIVLKTDRYTVGDIVIARHPEYGLIVKRVGKIEPERVYLMSDNKKVERIYTPTSVIVRTPLNTWVPRSAIVGVVKEY</sequence>
<dbReference type="GO" id="GO:0004252">
    <property type="term" value="F:serine-type endopeptidase activity"/>
    <property type="evidence" value="ECO:0007669"/>
    <property type="project" value="InterPro"/>
</dbReference>
<accession>O26667</accession>
<gene>
    <name evidence="4" type="ordered locus">MTH_567</name>
</gene>
<reference evidence="4 5" key="1">
    <citation type="journal article" date="1997" name="J. Bacteriol.">
        <title>Complete genome sequence of Methanobacterium thermoautotrophicum deltaH: functional analysis and comparative genomics.</title>
        <authorList>
            <person name="Smith D.R."/>
            <person name="Doucette-Stamm L.A."/>
            <person name="Deloughery C."/>
            <person name="Lee H.-M."/>
            <person name="Dubois J."/>
            <person name="Aldredge T."/>
            <person name="Bashirzadeh R."/>
            <person name="Blakely D."/>
            <person name="Cook R."/>
            <person name="Gilbert K."/>
            <person name="Harrison D."/>
            <person name="Hoang L."/>
            <person name="Keagle P."/>
            <person name="Lumm W."/>
            <person name="Pothier B."/>
            <person name="Qiu D."/>
            <person name="Spadafora R."/>
            <person name="Vicare R."/>
            <person name="Wang Y."/>
            <person name="Wierzbowski J."/>
            <person name="Gibson R."/>
            <person name="Jiwani N."/>
            <person name="Caruso A."/>
            <person name="Bush D."/>
            <person name="Safer H."/>
            <person name="Patwell D."/>
            <person name="Prabhakar S."/>
            <person name="McDougall S."/>
            <person name="Shimer G."/>
            <person name="Goyal A."/>
            <person name="Pietrovski S."/>
            <person name="Church G.M."/>
            <person name="Daniels C.J."/>
            <person name="Mao J.-i."/>
            <person name="Rice P."/>
            <person name="Nolling J."/>
            <person name="Reeve J.N."/>
        </authorList>
    </citation>
    <scope>NUCLEOTIDE SEQUENCE [LARGE SCALE GENOMIC DNA]</scope>
    <source>
        <strain evidence="5">ATCC 29096 / DSM 1053 / JCM 10044 / NBRC 100330 / Delta H</strain>
    </source>
</reference>
<dbReference type="KEGG" id="mth:MTH_567"/>
<dbReference type="AlphaFoldDB" id="O26667"/>
<dbReference type="Proteomes" id="UP000005223">
    <property type="component" value="Chromosome"/>
</dbReference>
<keyword evidence="1" id="KW-0645">Protease</keyword>
<dbReference type="Gene3D" id="2.10.109.10">
    <property type="entry name" value="Umud Fragment, subunit A"/>
    <property type="match status" value="1"/>
</dbReference>
<keyword evidence="5" id="KW-1185">Reference proteome</keyword>
<dbReference type="InParanoid" id="O26667"/>
<dbReference type="InterPro" id="IPR015927">
    <property type="entry name" value="Peptidase_S24_S26A/B/C"/>
</dbReference>
<dbReference type="PIR" id="A69175">
    <property type="entry name" value="A69175"/>
</dbReference>
<dbReference type="InterPro" id="IPR036286">
    <property type="entry name" value="LexA/Signal_pep-like_sf"/>
</dbReference>
<dbReference type="SUPFAM" id="SSF51306">
    <property type="entry name" value="LexA/Signal peptidase"/>
    <property type="match status" value="1"/>
</dbReference>
<name>O26667_METTH</name>
<organism evidence="4 5">
    <name type="scientific">Methanothermobacter thermautotrophicus (strain ATCC 29096 / DSM 1053 / JCM 10044 / NBRC 100330 / Delta H)</name>
    <name type="common">Methanobacterium thermoautotrophicum</name>
    <dbReference type="NCBI Taxonomy" id="187420"/>
    <lineage>
        <taxon>Archaea</taxon>
        <taxon>Methanobacteriati</taxon>
        <taxon>Methanobacteriota</taxon>
        <taxon>Methanomada group</taxon>
        <taxon>Methanobacteria</taxon>
        <taxon>Methanobacteriales</taxon>
        <taxon>Methanobacteriaceae</taxon>
        <taxon>Methanothermobacter</taxon>
    </lineage>
</organism>
<dbReference type="GO" id="GO:0006508">
    <property type="term" value="P:proteolysis"/>
    <property type="evidence" value="ECO:0007669"/>
    <property type="project" value="UniProtKB-KW"/>
</dbReference>
<protein>
    <recommendedName>
        <fullName evidence="3">Peptidase S24/S26A/S26B/S26C domain-containing protein</fullName>
    </recommendedName>
</protein>
<dbReference type="PaxDb" id="187420-MTH_567"/>
<dbReference type="InterPro" id="IPR019756">
    <property type="entry name" value="Pept_S26A_signal_pept_1_Ser-AS"/>
</dbReference>
<dbReference type="HOGENOM" id="CLU_1340735_0_0_2"/>
<evidence type="ECO:0000313" key="5">
    <source>
        <dbReference type="Proteomes" id="UP000005223"/>
    </source>
</evidence>
<keyword evidence="2" id="KW-0378">Hydrolase</keyword>
<dbReference type="GO" id="GO:0016020">
    <property type="term" value="C:membrane"/>
    <property type="evidence" value="ECO:0007669"/>
    <property type="project" value="InterPro"/>
</dbReference>